<proteinExistence type="predicted"/>
<dbReference type="InterPro" id="IPR031997">
    <property type="entry name" value="T4-gp15_tss"/>
</dbReference>
<dbReference type="EMBL" id="JAEPCM010000016">
    <property type="protein sequence ID" value="MCG7944887.1"/>
    <property type="molecule type" value="Genomic_DNA"/>
</dbReference>
<accession>A0A9E4N2K7</accession>
<dbReference type="Gene3D" id="3.30.2000.40">
    <property type="entry name" value="Myoviridae tail sheath stabiliser"/>
    <property type="match status" value="1"/>
</dbReference>
<reference evidence="1" key="1">
    <citation type="journal article" date="2021" name="Proc. Natl. Acad. Sci. U.S.A.">
        <title>Global biogeography of chemosynthetic symbionts reveals both localized and globally distributed symbiont groups. .</title>
        <authorList>
            <person name="Osvatic J.T."/>
            <person name="Wilkins L.G.E."/>
            <person name="Leibrecht L."/>
            <person name="Leray M."/>
            <person name="Zauner S."/>
            <person name="Polzin J."/>
            <person name="Camacho Y."/>
            <person name="Gros O."/>
            <person name="van Gils J.A."/>
            <person name="Eisen J.A."/>
            <person name="Petersen J.M."/>
            <person name="Yuen B."/>
        </authorList>
    </citation>
    <scope>NUCLEOTIDE SEQUENCE</scope>
    <source>
        <strain evidence="1">MAGclacostrist064TRANS</strain>
    </source>
</reference>
<dbReference type="InterPro" id="IPR038553">
    <property type="entry name" value="T4-gp15_tss_sf"/>
</dbReference>
<dbReference type="Pfam" id="PF16724">
    <property type="entry name" value="T4-gp15_tss"/>
    <property type="match status" value="1"/>
</dbReference>
<evidence type="ECO:0000313" key="1">
    <source>
        <dbReference type="EMBL" id="MCG7944887.1"/>
    </source>
</evidence>
<comment type="caution">
    <text evidence="1">The sequence shown here is derived from an EMBL/GenBank/DDBJ whole genome shotgun (WGS) entry which is preliminary data.</text>
</comment>
<evidence type="ECO:0000313" key="2">
    <source>
        <dbReference type="Proteomes" id="UP000886667"/>
    </source>
</evidence>
<protein>
    <submittedName>
        <fullName evidence="1">Tail sheath stabilizer and completion protein</fullName>
    </submittedName>
</protein>
<name>A0A9E4N2K7_9GAMM</name>
<gene>
    <name evidence="1" type="ORF">JAZ07_00920</name>
</gene>
<organism evidence="1 2">
    <name type="scientific">Candidatus Thiodiazotropha taylori</name>
    <dbReference type="NCBI Taxonomy" id="2792791"/>
    <lineage>
        <taxon>Bacteria</taxon>
        <taxon>Pseudomonadati</taxon>
        <taxon>Pseudomonadota</taxon>
        <taxon>Gammaproteobacteria</taxon>
        <taxon>Chromatiales</taxon>
        <taxon>Sedimenticolaceae</taxon>
        <taxon>Candidatus Thiodiazotropha</taxon>
    </lineage>
</organism>
<dbReference type="Proteomes" id="UP000886667">
    <property type="component" value="Unassembled WGS sequence"/>
</dbReference>
<sequence>MKTATAAFGSLFNNITIKRKDGKTIPVPISYGPRSKWLEAANKTDDNEMFEKLLPRMSYEMVAMNYDSNRKLTNKQFMRSEPLDSSSSRIKVPVPYNLDFTLYIQTKNMNDGWQIIEQILPFFTPAYTVRIRHFPATVYNDSELVSPTNAYDIPFTLTAVVWADDYAGSMYQNRAIEWTLEFTTKIHLFGPADGVPGLSKVIYDARAVVSTPAEIGGSIYEMDRTTPQVGGETGWVSSDSEIPQFDSDLALSPFVVNNLMDSDGIQVRVIREFEV</sequence>
<dbReference type="AlphaFoldDB" id="A0A9E4N2K7"/>